<protein>
    <recommendedName>
        <fullName evidence="5">Alcohol dehydrogenase-like N-terminal domain-containing protein</fullName>
    </recommendedName>
</protein>
<keyword evidence="7" id="KW-1185">Reference proteome</keyword>
<evidence type="ECO:0000256" key="1">
    <source>
        <dbReference type="ARBA" id="ARBA00001947"/>
    </source>
</evidence>
<evidence type="ECO:0000313" key="7">
    <source>
        <dbReference type="Proteomes" id="UP000019132"/>
    </source>
</evidence>
<dbReference type="EnsemblProtists" id="PYU1_T014203">
    <property type="protein sequence ID" value="PYU1_T014203"/>
    <property type="gene ID" value="PYU1_G014173"/>
</dbReference>
<dbReference type="EMBL" id="ADOS01001529">
    <property type="status" value="NOT_ANNOTATED_CDS"/>
    <property type="molecule type" value="Genomic_DNA"/>
</dbReference>
<dbReference type="VEuPathDB" id="FungiDB:PYU1_G014173"/>
<comment type="cofactor">
    <cofactor evidence="1">
        <name>Zn(2+)</name>
        <dbReference type="ChEBI" id="CHEBI:29105"/>
    </cofactor>
</comment>
<dbReference type="AlphaFoldDB" id="K3XAF4"/>
<dbReference type="PANTHER" id="PTHR42813:SF1">
    <property type="entry name" value="DEHYDROGENASE, PUTATIVE (AFU_ORTHOLOGUE AFUA_5G03930)-RELATED"/>
    <property type="match status" value="1"/>
</dbReference>
<dbReference type="OMA" id="FMTPGDI"/>
<dbReference type="InterPro" id="IPR013154">
    <property type="entry name" value="ADH-like_N"/>
</dbReference>
<dbReference type="InParanoid" id="K3XAF4"/>
<reference evidence="6" key="3">
    <citation type="submission" date="2015-02" db="UniProtKB">
        <authorList>
            <consortium name="EnsemblProtists"/>
        </authorList>
    </citation>
    <scope>IDENTIFICATION</scope>
    <source>
        <strain evidence="6">DAOM BR144</strain>
    </source>
</reference>
<feature type="region of interest" description="Disordered" evidence="4">
    <location>
        <begin position="1"/>
        <end position="23"/>
    </location>
</feature>
<dbReference type="SUPFAM" id="SSF50129">
    <property type="entry name" value="GroES-like"/>
    <property type="match status" value="1"/>
</dbReference>
<evidence type="ECO:0000259" key="5">
    <source>
        <dbReference type="Pfam" id="PF08240"/>
    </source>
</evidence>
<evidence type="ECO:0000256" key="4">
    <source>
        <dbReference type="SAM" id="MobiDB-lite"/>
    </source>
</evidence>
<evidence type="ECO:0000256" key="2">
    <source>
        <dbReference type="ARBA" id="ARBA00022723"/>
    </source>
</evidence>
<dbReference type="GO" id="GO:0046872">
    <property type="term" value="F:metal ion binding"/>
    <property type="evidence" value="ECO:0007669"/>
    <property type="project" value="UniProtKB-KW"/>
</dbReference>
<reference evidence="7" key="2">
    <citation type="submission" date="2010-04" db="EMBL/GenBank/DDBJ databases">
        <authorList>
            <person name="Buell R."/>
            <person name="Hamilton J."/>
            <person name="Hostetler J."/>
        </authorList>
    </citation>
    <scope>NUCLEOTIDE SEQUENCE [LARGE SCALE GENOMIC DNA]</scope>
    <source>
        <strain evidence="7">DAOM:BR144</strain>
    </source>
</reference>
<dbReference type="InterPro" id="IPR036291">
    <property type="entry name" value="NAD(P)-bd_dom_sf"/>
</dbReference>
<dbReference type="PANTHER" id="PTHR42813">
    <property type="entry name" value="ZINC-TYPE ALCOHOL DEHYDROGENASE-LIKE"/>
    <property type="match status" value="1"/>
</dbReference>
<name>K3XAF4_GLOUD</name>
<dbReference type="STRING" id="431595.K3XAF4"/>
<dbReference type="HOGENOM" id="CLU_026673_11_3_1"/>
<dbReference type="SUPFAM" id="SSF51735">
    <property type="entry name" value="NAD(P)-binding Rossmann-fold domains"/>
    <property type="match status" value="1"/>
</dbReference>
<evidence type="ECO:0000256" key="3">
    <source>
        <dbReference type="ARBA" id="ARBA00022833"/>
    </source>
</evidence>
<keyword evidence="3" id="KW-0862">Zinc</keyword>
<reference evidence="7" key="1">
    <citation type="journal article" date="2010" name="Genome Biol.">
        <title>Genome sequence of the necrotrophic plant pathogen Pythium ultimum reveals original pathogenicity mechanisms and effector repertoire.</title>
        <authorList>
            <person name="Levesque C.A."/>
            <person name="Brouwer H."/>
            <person name="Cano L."/>
            <person name="Hamilton J.P."/>
            <person name="Holt C."/>
            <person name="Huitema E."/>
            <person name="Raffaele S."/>
            <person name="Robideau G.P."/>
            <person name="Thines M."/>
            <person name="Win J."/>
            <person name="Zerillo M.M."/>
            <person name="Beakes G.W."/>
            <person name="Boore J.L."/>
            <person name="Busam D."/>
            <person name="Dumas B."/>
            <person name="Ferriera S."/>
            <person name="Fuerstenberg S.I."/>
            <person name="Gachon C.M."/>
            <person name="Gaulin E."/>
            <person name="Govers F."/>
            <person name="Grenville-Briggs L."/>
            <person name="Horner N."/>
            <person name="Hostetler J."/>
            <person name="Jiang R.H."/>
            <person name="Johnson J."/>
            <person name="Krajaejun T."/>
            <person name="Lin H."/>
            <person name="Meijer H.J."/>
            <person name="Moore B."/>
            <person name="Morris P."/>
            <person name="Phuntmart V."/>
            <person name="Puiu D."/>
            <person name="Shetty J."/>
            <person name="Stajich J.E."/>
            <person name="Tripathy S."/>
            <person name="Wawra S."/>
            <person name="van West P."/>
            <person name="Whitty B.R."/>
            <person name="Coutinho P.M."/>
            <person name="Henrissat B."/>
            <person name="Martin F."/>
            <person name="Thomas P.D."/>
            <person name="Tyler B.M."/>
            <person name="De Vries R.P."/>
            <person name="Kamoun S."/>
            <person name="Yandell M."/>
            <person name="Tisserat N."/>
            <person name="Buell C.R."/>
        </authorList>
    </citation>
    <scope>NUCLEOTIDE SEQUENCE</scope>
    <source>
        <strain evidence="7">DAOM:BR144</strain>
    </source>
</reference>
<keyword evidence="2" id="KW-0479">Metal-binding</keyword>
<proteinExistence type="predicted"/>
<dbReference type="InterPro" id="IPR011032">
    <property type="entry name" value="GroES-like_sf"/>
</dbReference>
<dbReference type="eggNOG" id="KOG0024">
    <property type="taxonomic scope" value="Eukaryota"/>
</dbReference>
<evidence type="ECO:0000313" key="6">
    <source>
        <dbReference type="EnsemblProtists" id="PYU1_T014203"/>
    </source>
</evidence>
<dbReference type="Gene3D" id="3.40.50.720">
    <property type="entry name" value="NAD(P)-binding Rossmann-like Domain"/>
    <property type="match status" value="1"/>
</dbReference>
<accession>K3XAF4</accession>
<feature type="domain" description="Alcohol dehydrogenase-like N-terminal" evidence="5">
    <location>
        <begin position="48"/>
        <end position="179"/>
    </location>
</feature>
<organism evidence="6 7">
    <name type="scientific">Globisporangium ultimum (strain ATCC 200006 / CBS 805.95 / DAOM BR144)</name>
    <name type="common">Pythium ultimum</name>
    <dbReference type="NCBI Taxonomy" id="431595"/>
    <lineage>
        <taxon>Eukaryota</taxon>
        <taxon>Sar</taxon>
        <taxon>Stramenopiles</taxon>
        <taxon>Oomycota</taxon>
        <taxon>Peronosporomycetes</taxon>
        <taxon>Pythiales</taxon>
        <taxon>Pythiaceae</taxon>
        <taxon>Globisporangium</taxon>
    </lineage>
</organism>
<dbReference type="Pfam" id="PF08240">
    <property type="entry name" value="ADH_N"/>
    <property type="match status" value="1"/>
</dbReference>
<dbReference type="Gene3D" id="3.90.180.10">
    <property type="entry name" value="Medium-chain alcohol dehydrogenases, catalytic domain"/>
    <property type="match status" value="1"/>
</dbReference>
<sequence>MEYVKKFTGGGHESTPPAPEGQMKAITWHGSKTIKVEHVPKPKIEHGSDVIVRVTAASICPGFATQACAEDIPGMEKGQILGREAVGIVESVGRDVSNLKEGDRVAISFVIACGDCSFCRRHEFSACNKTNESREFAEMYGGWAPAAIFGYSRMMGNVPGSQAEFVRVPFGDVNCYKVPNGVPDEKAVFVGETVASALHATEMGEVNSGDTVVIWGLGPVGMMAAQWCKLKGAKRIIGVEQLHDRLRFAYDKLNLEVVDRTGLSSAQVTNKLIGMLPDGGADVSIFACGLSCSHGWMAKMGMEKESPDVLKECFMVTRKFGHVSIISDFTGKVNEFPLGHVMMKHLSVRAGQCPVPKYFKTAFDAIDAGEVDPSIMITHRIGLDEVPEAYMHLCNRDEGYLKVLVRPNQA</sequence>
<dbReference type="Proteomes" id="UP000019132">
    <property type="component" value="Unassembled WGS sequence"/>
</dbReference>